<reference evidence="2" key="1">
    <citation type="journal article" date="2022" name="Mol. Ecol. Resour.">
        <title>The genomes of chicory, endive, great burdock and yacon provide insights into Asteraceae palaeo-polyploidization history and plant inulin production.</title>
        <authorList>
            <person name="Fan W."/>
            <person name="Wang S."/>
            <person name="Wang H."/>
            <person name="Wang A."/>
            <person name="Jiang F."/>
            <person name="Liu H."/>
            <person name="Zhao H."/>
            <person name="Xu D."/>
            <person name="Zhang Y."/>
        </authorList>
    </citation>
    <scope>NUCLEOTIDE SEQUENCE [LARGE SCALE GENOMIC DNA]</scope>
    <source>
        <strain evidence="2">cv. Punajuju</strain>
    </source>
</reference>
<comment type="caution">
    <text evidence="1">The sequence shown here is derived from an EMBL/GenBank/DDBJ whole genome shotgun (WGS) entry which is preliminary data.</text>
</comment>
<name>A0ACB9D0K9_CICIN</name>
<keyword evidence="2" id="KW-1185">Reference proteome</keyword>
<evidence type="ECO:0000313" key="2">
    <source>
        <dbReference type="Proteomes" id="UP001055811"/>
    </source>
</evidence>
<organism evidence="1 2">
    <name type="scientific">Cichorium intybus</name>
    <name type="common">Chicory</name>
    <dbReference type="NCBI Taxonomy" id="13427"/>
    <lineage>
        <taxon>Eukaryota</taxon>
        <taxon>Viridiplantae</taxon>
        <taxon>Streptophyta</taxon>
        <taxon>Embryophyta</taxon>
        <taxon>Tracheophyta</taxon>
        <taxon>Spermatophyta</taxon>
        <taxon>Magnoliopsida</taxon>
        <taxon>eudicotyledons</taxon>
        <taxon>Gunneridae</taxon>
        <taxon>Pentapetalae</taxon>
        <taxon>asterids</taxon>
        <taxon>campanulids</taxon>
        <taxon>Asterales</taxon>
        <taxon>Asteraceae</taxon>
        <taxon>Cichorioideae</taxon>
        <taxon>Cichorieae</taxon>
        <taxon>Cichoriinae</taxon>
        <taxon>Cichorium</taxon>
    </lineage>
</organism>
<proteinExistence type="predicted"/>
<protein>
    <submittedName>
        <fullName evidence="1">Uncharacterized protein</fullName>
    </submittedName>
</protein>
<accession>A0ACB9D0K9</accession>
<dbReference type="Proteomes" id="UP001055811">
    <property type="component" value="Linkage Group LG05"/>
</dbReference>
<sequence>MITDYSSLEDEAEDAGEDDDAEDEDEDVEYTNKGKCKLTNKTNCGKELLNVDGQDAEDKDSQQRRMHANNRDCMHANNRDCMLQQVGSRNKVNDGTIQADGISSYAREAHASTVTNIPPISRVGEDPINTVGGEDGPRTNGQKFDASPRHDDGLQFDASPRDISSKNGAPINLKKTDAHMKGNGVDIPLTAVTK</sequence>
<dbReference type="EMBL" id="CM042013">
    <property type="protein sequence ID" value="KAI3740102.1"/>
    <property type="molecule type" value="Genomic_DNA"/>
</dbReference>
<reference evidence="1 2" key="2">
    <citation type="journal article" date="2022" name="Mol. Ecol. Resour.">
        <title>The genomes of chicory, endive, great burdock and yacon provide insights into Asteraceae paleo-polyploidization history and plant inulin production.</title>
        <authorList>
            <person name="Fan W."/>
            <person name="Wang S."/>
            <person name="Wang H."/>
            <person name="Wang A."/>
            <person name="Jiang F."/>
            <person name="Liu H."/>
            <person name="Zhao H."/>
            <person name="Xu D."/>
            <person name="Zhang Y."/>
        </authorList>
    </citation>
    <scope>NUCLEOTIDE SEQUENCE [LARGE SCALE GENOMIC DNA]</scope>
    <source>
        <strain evidence="2">cv. Punajuju</strain>
        <tissue evidence="1">Leaves</tissue>
    </source>
</reference>
<gene>
    <name evidence="1" type="ORF">L2E82_30520</name>
</gene>
<evidence type="ECO:0000313" key="1">
    <source>
        <dbReference type="EMBL" id="KAI3740102.1"/>
    </source>
</evidence>